<protein>
    <submittedName>
        <fullName evidence="1">Uncharacterized protein</fullName>
    </submittedName>
</protein>
<accession>A0A4Y4AVN2</accession>
<evidence type="ECO:0000313" key="2">
    <source>
        <dbReference type="Proteomes" id="UP000316775"/>
    </source>
</evidence>
<keyword evidence="2" id="KW-1185">Reference proteome</keyword>
<sequence>MLRTFTPDINYIKFLDDLNLKPYLKSKRQFNQNPINQFNHQNEKIPDSITGFSAVEHFIIQSKANGILRQRANCRKRKRTLLC</sequence>
<name>A0A4Y4AVN2_9FLAO</name>
<evidence type="ECO:0000313" key="1">
    <source>
        <dbReference type="EMBL" id="GEC70967.1"/>
    </source>
</evidence>
<dbReference type="EMBL" id="BJNP01000004">
    <property type="protein sequence ID" value="GEC70967.1"/>
    <property type="molecule type" value="Genomic_DNA"/>
</dbReference>
<gene>
    <name evidence="1" type="ORF">FFL01_05060</name>
</gene>
<proteinExistence type="predicted"/>
<dbReference type="Proteomes" id="UP000316775">
    <property type="component" value="Unassembled WGS sequence"/>
</dbReference>
<reference evidence="1 2" key="1">
    <citation type="submission" date="2019-06" db="EMBL/GenBank/DDBJ databases">
        <title>Whole genome shotgun sequence of Flavobacterium flevense NBRC 14960.</title>
        <authorList>
            <person name="Hosoyama A."/>
            <person name="Uohara A."/>
            <person name="Ohji S."/>
            <person name="Ichikawa N."/>
        </authorList>
    </citation>
    <scope>NUCLEOTIDE SEQUENCE [LARGE SCALE GENOMIC DNA]</scope>
    <source>
        <strain evidence="1 2">NBRC 14960</strain>
    </source>
</reference>
<dbReference type="AlphaFoldDB" id="A0A4Y4AVN2"/>
<organism evidence="1 2">
    <name type="scientific">Flavobacterium flevense</name>
    <dbReference type="NCBI Taxonomy" id="983"/>
    <lineage>
        <taxon>Bacteria</taxon>
        <taxon>Pseudomonadati</taxon>
        <taxon>Bacteroidota</taxon>
        <taxon>Flavobacteriia</taxon>
        <taxon>Flavobacteriales</taxon>
        <taxon>Flavobacteriaceae</taxon>
        <taxon>Flavobacterium</taxon>
    </lineage>
</organism>
<comment type="caution">
    <text evidence="1">The sequence shown here is derived from an EMBL/GenBank/DDBJ whole genome shotgun (WGS) entry which is preliminary data.</text>
</comment>